<dbReference type="EMBL" id="KZ857432">
    <property type="protein sequence ID" value="RDX45879.1"/>
    <property type="molecule type" value="Genomic_DNA"/>
</dbReference>
<organism evidence="1 3">
    <name type="scientific">Lentinus brumalis</name>
    <dbReference type="NCBI Taxonomy" id="2498619"/>
    <lineage>
        <taxon>Eukaryota</taxon>
        <taxon>Fungi</taxon>
        <taxon>Dikarya</taxon>
        <taxon>Basidiomycota</taxon>
        <taxon>Agaricomycotina</taxon>
        <taxon>Agaricomycetes</taxon>
        <taxon>Polyporales</taxon>
        <taxon>Polyporaceae</taxon>
        <taxon>Lentinus</taxon>
    </lineage>
</organism>
<protein>
    <submittedName>
        <fullName evidence="1">Uncharacterized protein</fullName>
    </submittedName>
</protein>
<evidence type="ECO:0000313" key="2">
    <source>
        <dbReference type="EMBL" id="RDX45879.1"/>
    </source>
</evidence>
<evidence type="ECO:0000313" key="3">
    <source>
        <dbReference type="Proteomes" id="UP000256964"/>
    </source>
</evidence>
<dbReference type="EMBL" id="KZ857549">
    <property type="protein sequence ID" value="RDX40559.1"/>
    <property type="molecule type" value="Genomic_DNA"/>
</dbReference>
<sequence length="223" mass="25144">MDATLAAWLPCAPPSLRGGVRHEFIAQGRPLPKRDIVDTCFHASRAAGPCTATRTALPTVWEKTQLDNRRRSYSLSIAHHRHNQIDSLDKHSRSYSRSILIPSISNRPTNSPSIARYHYNCIDSFYQWAPSSIEPTLSSKQIRCFLEHFPLIQVPPPLHSPPIQQSLVGSAPLPYIHTFCLLTVFRPQYPSLPHHLYPLTINLSIIFPTMNDNQNNGPSQDPP</sequence>
<accession>A0A371CJU9</accession>
<dbReference type="AlphaFoldDB" id="A0A371CJU9"/>
<name>A0A371CJU9_9APHY</name>
<gene>
    <name evidence="2" type="ORF">OH76DRAFT_1420455</name>
    <name evidence="1" type="ORF">OH76DRAFT_1423638</name>
</gene>
<dbReference type="Proteomes" id="UP000256964">
    <property type="component" value="Unassembled WGS sequence"/>
</dbReference>
<proteinExistence type="predicted"/>
<evidence type="ECO:0000313" key="1">
    <source>
        <dbReference type="EMBL" id="RDX40559.1"/>
    </source>
</evidence>
<reference evidence="1 3" key="1">
    <citation type="journal article" date="2018" name="Biotechnol. Biofuels">
        <title>Integrative visual omics of the white-rot fungus Polyporus brumalis exposes the biotechnological potential of its oxidative enzymes for delignifying raw plant biomass.</title>
        <authorList>
            <person name="Miyauchi S."/>
            <person name="Rancon A."/>
            <person name="Drula E."/>
            <person name="Hage H."/>
            <person name="Chaduli D."/>
            <person name="Favel A."/>
            <person name="Grisel S."/>
            <person name="Henrissat B."/>
            <person name="Herpoel-Gimbert I."/>
            <person name="Ruiz-Duenas F.J."/>
            <person name="Chevret D."/>
            <person name="Hainaut M."/>
            <person name="Lin J."/>
            <person name="Wang M."/>
            <person name="Pangilinan J."/>
            <person name="Lipzen A."/>
            <person name="Lesage-Meessen L."/>
            <person name="Navarro D."/>
            <person name="Riley R."/>
            <person name="Grigoriev I.V."/>
            <person name="Zhou S."/>
            <person name="Raouche S."/>
            <person name="Rosso M.N."/>
        </authorList>
    </citation>
    <scope>NUCLEOTIDE SEQUENCE [LARGE SCALE GENOMIC DNA]</scope>
    <source>
        <strain evidence="1 3">BRFM 1820</strain>
    </source>
</reference>
<keyword evidence="3" id="KW-1185">Reference proteome</keyword>